<evidence type="ECO:0000313" key="2">
    <source>
        <dbReference type="Proteomes" id="UP000198751"/>
    </source>
</evidence>
<protein>
    <submittedName>
        <fullName evidence="1">Major capsid protein, N4-gp56 family</fullName>
    </submittedName>
</protein>
<evidence type="ECO:0000313" key="1">
    <source>
        <dbReference type="EMBL" id="SDT42119.1"/>
    </source>
</evidence>
<name>A0A1H2A882_9MICC</name>
<keyword evidence="2" id="KW-1185">Reference proteome</keyword>
<dbReference type="OrthoDB" id="2065410at2"/>
<proteinExistence type="predicted"/>
<accession>A0A1H2A882</accession>
<dbReference type="Proteomes" id="UP000198751">
    <property type="component" value="Chromosome I"/>
</dbReference>
<organism evidence="1 2">
    <name type="scientific">Pseudarthrobacter equi</name>
    <dbReference type="NCBI Taxonomy" id="728066"/>
    <lineage>
        <taxon>Bacteria</taxon>
        <taxon>Bacillati</taxon>
        <taxon>Actinomycetota</taxon>
        <taxon>Actinomycetes</taxon>
        <taxon>Micrococcales</taxon>
        <taxon>Micrococcaceae</taxon>
        <taxon>Pseudarthrobacter</taxon>
    </lineage>
</organism>
<gene>
    <name evidence="1" type="ORF">SAMN04489743_2840</name>
</gene>
<sequence length="290" mass="32042">MATLRKDLFAPEVYEDMGNAEFKKKIVMAQAANQDDTLVGMPGETVVFERWETLSEIEDIDEEDVLEVESMTQSASSATIKEAGKAVGWSDRAKLVGKGNLQDQLIQQYGELTARKVDSDLMSAALLRVPEGRYYADGRPATPTNPLSFNAGETTGFSYNPIVDAAQLVGDDFETDEWAGLFINSLDRATAMKDTQFQQANQGDGYNGLITRGRIGDVNGLAVVVSDRVPVGKSLLLKKNALSVKWKQRPWVEQDRDILARKTVVAIHLHYATKRVNDNGVIEINWNTAK</sequence>
<dbReference type="RefSeq" id="WP_157693473.1">
    <property type="nucleotide sequence ID" value="NZ_LT629779.1"/>
</dbReference>
<reference evidence="2" key="1">
    <citation type="submission" date="2016-10" db="EMBL/GenBank/DDBJ databases">
        <authorList>
            <person name="Varghese N."/>
            <person name="Submissions S."/>
        </authorList>
    </citation>
    <scope>NUCLEOTIDE SEQUENCE [LARGE SCALE GENOMIC DNA]</scope>
    <source>
        <strain evidence="2">IMMIB L-1606</strain>
    </source>
</reference>
<dbReference type="EMBL" id="LT629779">
    <property type="protein sequence ID" value="SDT42119.1"/>
    <property type="molecule type" value="Genomic_DNA"/>
</dbReference>
<dbReference type="Pfam" id="PF25209">
    <property type="entry name" value="Phage_capsid_4"/>
    <property type="match status" value="1"/>
</dbReference>
<dbReference type="AlphaFoldDB" id="A0A1H2A882"/>